<name>A0A8C9W2E4_SCLFO</name>
<reference evidence="6" key="2">
    <citation type="submission" date="2025-08" db="UniProtKB">
        <authorList>
            <consortium name="Ensembl"/>
        </authorList>
    </citation>
    <scope>IDENTIFICATION</scope>
</reference>
<evidence type="ECO:0000256" key="3">
    <source>
        <dbReference type="ARBA" id="ARBA00022840"/>
    </source>
</evidence>
<accession>A0A8C9W2E4</accession>
<dbReference type="InterPro" id="IPR050198">
    <property type="entry name" value="Non-receptor_tyrosine_kinases"/>
</dbReference>
<dbReference type="Ensembl" id="ENSSFOT00015047978.1">
    <property type="protein sequence ID" value="ENSSFOP00015068994.1"/>
    <property type="gene ID" value="ENSSFOG00015032782.1"/>
</dbReference>
<evidence type="ECO:0000259" key="5">
    <source>
        <dbReference type="PROSITE" id="PS50001"/>
    </source>
</evidence>
<keyword evidence="3" id="KW-0067">ATP-binding</keyword>
<evidence type="ECO:0000313" key="7">
    <source>
        <dbReference type="Proteomes" id="UP000694397"/>
    </source>
</evidence>
<keyword evidence="1" id="KW-0519">Myristate</keyword>
<evidence type="ECO:0000313" key="6">
    <source>
        <dbReference type="Ensembl" id="ENSSFOP00015068994.1"/>
    </source>
</evidence>
<keyword evidence="1" id="KW-0449">Lipoprotein</keyword>
<dbReference type="SUPFAM" id="SSF55550">
    <property type="entry name" value="SH2 domain"/>
    <property type="match status" value="1"/>
</dbReference>
<sequence>MGNTVNREKLQHKLWSFTKKDKSLHRKSKYSYVRHTLKNWQLAQGDLLEVIGVTDQCVIVRKLSVKSIKLHKSGSKYVPVELTKTVKKLEEEPWYFGNVTKRTQAKRYLLEQRNGPGSFLVWKKAKNSFYYLSVKCDGIAWHYKITEDDKSFYLVERKKFLSVSELVDSYSRDPDGLCEQLNKPCAKVEISPPLVCKGKEWEIERSSLEKVEKLDSGEFGEVWKGIWKNKTEVAIKEFPGKIYKRPDLQS</sequence>
<keyword evidence="4" id="KW-0727">SH2 domain</keyword>
<dbReference type="Gene3D" id="3.30.200.20">
    <property type="entry name" value="Phosphorylase Kinase, domain 1"/>
    <property type="match status" value="1"/>
</dbReference>
<evidence type="ECO:0000256" key="2">
    <source>
        <dbReference type="ARBA" id="ARBA00022741"/>
    </source>
</evidence>
<dbReference type="PANTHER" id="PTHR24418">
    <property type="entry name" value="TYROSINE-PROTEIN KINASE"/>
    <property type="match status" value="1"/>
</dbReference>
<dbReference type="Gene3D" id="3.30.505.10">
    <property type="entry name" value="SH2 domain"/>
    <property type="match status" value="1"/>
</dbReference>
<organism evidence="6 7">
    <name type="scientific">Scleropages formosus</name>
    <name type="common">Asian bonytongue</name>
    <name type="synonym">Osteoglossum formosum</name>
    <dbReference type="NCBI Taxonomy" id="113540"/>
    <lineage>
        <taxon>Eukaryota</taxon>
        <taxon>Metazoa</taxon>
        <taxon>Chordata</taxon>
        <taxon>Craniata</taxon>
        <taxon>Vertebrata</taxon>
        <taxon>Euteleostomi</taxon>
        <taxon>Actinopterygii</taxon>
        <taxon>Neopterygii</taxon>
        <taxon>Teleostei</taxon>
        <taxon>Osteoglossocephala</taxon>
        <taxon>Osteoglossomorpha</taxon>
        <taxon>Osteoglossiformes</taxon>
        <taxon>Osteoglossidae</taxon>
        <taxon>Scleropages</taxon>
    </lineage>
</organism>
<evidence type="ECO:0000256" key="1">
    <source>
        <dbReference type="ARBA" id="ARBA00022707"/>
    </source>
</evidence>
<dbReference type="SMART" id="SM00252">
    <property type="entry name" value="SH2"/>
    <property type="match status" value="1"/>
</dbReference>
<dbReference type="PROSITE" id="PS50001">
    <property type="entry name" value="SH2"/>
    <property type="match status" value="1"/>
</dbReference>
<proteinExistence type="predicted"/>
<keyword evidence="7" id="KW-1185">Reference proteome</keyword>
<dbReference type="AlphaFoldDB" id="A0A8C9W2E4"/>
<dbReference type="GO" id="GO:0005524">
    <property type="term" value="F:ATP binding"/>
    <property type="evidence" value="ECO:0007669"/>
    <property type="project" value="UniProtKB-KW"/>
</dbReference>
<protein>
    <recommendedName>
        <fullName evidence="5">SH2 domain-containing protein</fullName>
    </recommendedName>
</protein>
<dbReference type="OrthoDB" id="4062651at2759"/>
<dbReference type="Pfam" id="PF00017">
    <property type="entry name" value="SH2"/>
    <property type="match status" value="1"/>
</dbReference>
<reference evidence="6 7" key="1">
    <citation type="submission" date="2019-04" db="EMBL/GenBank/DDBJ databases">
        <authorList>
            <consortium name="Wellcome Sanger Institute Data Sharing"/>
        </authorList>
    </citation>
    <scope>NUCLEOTIDE SEQUENCE [LARGE SCALE GENOMIC DNA]</scope>
</reference>
<feature type="domain" description="SH2" evidence="5">
    <location>
        <begin position="94"/>
        <end position="185"/>
    </location>
</feature>
<evidence type="ECO:0000256" key="4">
    <source>
        <dbReference type="PROSITE-ProRule" id="PRU00191"/>
    </source>
</evidence>
<dbReference type="InterPro" id="IPR000980">
    <property type="entry name" value="SH2"/>
</dbReference>
<dbReference type="GeneTree" id="ENSGT00940000164033"/>
<reference evidence="6" key="3">
    <citation type="submission" date="2025-09" db="UniProtKB">
        <authorList>
            <consortium name="Ensembl"/>
        </authorList>
    </citation>
    <scope>IDENTIFICATION</scope>
</reference>
<dbReference type="InterPro" id="IPR036860">
    <property type="entry name" value="SH2_dom_sf"/>
</dbReference>
<dbReference type="Proteomes" id="UP000694397">
    <property type="component" value="Chromosome 15"/>
</dbReference>
<keyword evidence="2" id="KW-0547">Nucleotide-binding</keyword>